<dbReference type="Proteomes" id="UP000286287">
    <property type="component" value="Unassembled WGS sequence"/>
</dbReference>
<keyword evidence="3" id="KW-0540">Nuclease</keyword>
<keyword evidence="10" id="KW-1185">Reference proteome</keyword>
<proteinExistence type="inferred from homology"/>
<evidence type="ECO:0000256" key="7">
    <source>
        <dbReference type="ARBA" id="ARBA00023016"/>
    </source>
</evidence>
<evidence type="ECO:0000256" key="1">
    <source>
        <dbReference type="ARBA" id="ARBA00006620"/>
    </source>
</evidence>
<accession>A0A418VFJ2</accession>
<gene>
    <name evidence="9" type="ORF">D3875_02560</name>
</gene>
<keyword evidence="7" id="KW-0346">Stress response</keyword>
<evidence type="ECO:0000256" key="2">
    <source>
        <dbReference type="ARBA" id="ARBA00022649"/>
    </source>
</evidence>
<comment type="caution">
    <text evidence="9">The sequence shown here is derived from an EMBL/GenBank/DDBJ whole genome shotgun (WGS) entry which is preliminary data.</text>
</comment>
<evidence type="ECO:0000256" key="8">
    <source>
        <dbReference type="SAM" id="MobiDB-lite"/>
    </source>
</evidence>
<dbReference type="SUPFAM" id="SSF54786">
    <property type="entry name" value="YcfA/nrd intein domain"/>
    <property type="match status" value="1"/>
</dbReference>
<comment type="similarity">
    <text evidence="1">Belongs to the HicA mRNA interferase family.</text>
</comment>
<feature type="region of interest" description="Disordered" evidence="8">
    <location>
        <begin position="23"/>
        <end position="42"/>
    </location>
</feature>
<dbReference type="GO" id="GO:0004519">
    <property type="term" value="F:endonuclease activity"/>
    <property type="evidence" value="ECO:0007669"/>
    <property type="project" value="UniProtKB-KW"/>
</dbReference>
<dbReference type="Gene3D" id="3.30.920.30">
    <property type="entry name" value="Hypothetical protein"/>
    <property type="match status" value="1"/>
</dbReference>
<feature type="compositionally biased region" description="Basic and acidic residues" evidence="8">
    <location>
        <begin position="30"/>
        <end position="42"/>
    </location>
</feature>
<dbReference type="InterPro" id="IPR012933">
    <property type="entry name" value="HicA_mRNA_interferase"/>
</dbReference>
<protein>
    <submittedName>
        <fullName evidence="9">Type II toxin-antitoxin system HicA family toxin</fullName>
    </submittedName>
</protein>
<evidence type="ECO:0000313" key="9">
    <source>
        <dbReference type="EMBL" id="RJF74895.1"/>
    </source>
</evidence>
<dbReference type="Pfam" id="PF07927">
    <property type="entry name" value="HicA_toxin"/>
    <property type="match status" value="1"/>
</dbReference>
<evidence type="ECO:0000256" key="6">
    <source>
        <dbReference type="ARBA" id="ARBA00022884"/>
    </source>
</evidence>
<name>A0A418VFJ2_9DEIO</name>
<dbReference type="GO" id="GO:0016787">
    <property type="term" value="F:hydrolase activity"/>
    <property type="evidence" value="ECO:0007669"/>
    <property type="project" value="UniProtKB-KW"/>
</dbReference>
<keyword evidence="4" id="KW-0255">Endonuclease</keyword>
<evidence type="ECO:0000256" key="4">
    <source>
        <dbReference type="ARBA" id="ARBA00022759"/>
    </source>
</evidence>
<organism evidence="9 10">
    <name type="scientific">Deinococcus cavernae</name>
    <dbReference type="NCBI Taxonomy" id="2320857"/>
    <lineage>
        <taxon>Bacteria</taxon>
        <taxon>Thermotogati</taxon>
        <taxon>Deinococcota</taxon>
        <taxon>Deinococci</taxon>
        <taxon>Deinococcales</taxon>
        <taxon>Deinococcaceae</taxon>
        <taxon>Deinococcus</taxon>
    </lineage>
</organism>
<sequence length="61" mass="7082">MKFKEIRKTYQEAGWELIRQRGSHQTWAKGSERETIAGKDSDDVPKGLLKALLNRIQKPKD</sequence>
<dbReference type="OrthoDB" id="9811409at2"/>
<keyword evidence="2" id="KW-1277">Toxin-antitoxin system</keyword>
<evidence type="ECO:0000313" key="10">
    <source>
        <dbReference type="Proteomes" id="UP000286287"/>
    </source>
</evidence>
<keyword evidence="6" id="KW-0694">RNA-binding</keyword>
<evidence type="ECO:0000256" key="3">
    <source>
        <dbReference type="ARBA" id="ARBA00022722"/>
    </source>
</evidence>
<dbReference type="GO" id="GO:0003729">
    <property type="term" value="F:mRNA binding"/>
    <property type="evidence" value="ECO:0007669"/>
    <property type="project" value="InterPro"/>
</dbReference>
<dbReference type="InterPro" id="IPR038570">
    <property type="entry name" value="HicA_sf"/>
</dbReference>
<dbReference type="RefSeq" id="WP_119760809.1">
    <property type="nucleotide sequence ID" value="NZ_QYUJ01000008.1"/>
</dbReference>
<dbReference type="AlphaFoldDB" id="A0A418VFJ2"/>
<keyword evidence="5" id="KW-0378">Hydrolase</keyword>
<dbReference type="EMBL" id="QYUJ01000008">
    <property type="protein sequence ID" value="RJF74895.1"/>
    <property type="molecule type" value="Genomic_DNA"/>
</dbReference>
<reference evidence="9 10" key="1">
    <citation type="submission" date="2018-09" db="EMBL/GenBank/DDBJ databases">
        <authorList>
            <person name="Zhu H."/>
        </authorList>
    </citation>
    <scope>NUCLEOTIDE SEQUENCE [LARGE SCALE GENOMIC DNA]</scope>
    <source>
        <strain evidence="9 10">K2S05-167</strain>
    </source>
</reference>
<evidence type="ECO:0000256" key="5">
    <source>
        <dbReference type="ARBA" id="ARBA00022801"/>
    </source>
</evidence>